<organism evidence="1 2">
    <name type="scientific">Polytolypa hystricis (strain UAMH7299)</name>
    <dbReference type="NCBI Taxonomy" id="1447883"/>
    <lineage>
        <taxon>Eukaryota</taxon>
        <taxon>Fungi</taxon>
        <taxon>Dikarya</taxon>
        <taxon>Ascomycota</taxon>
        <taxon>Pezizomycotina</taxon>
        <taxon>Eurotiomycetes</taxon>
        <taxon>Eurotiomycetidae</taxon>
        <taxon>Onygenales</taxon>
        <taxon>Onygenales incertae sedis</taxon>
        <taxon>Polytolypa</taxon>
    </lineage>
</organism>
<keyword evidence="2" id="KW-1185">Reference proteome</keyword>
<sequence length="140" mass="16191">MLTVAGVSNFNAPKLKQLLDTPRIQPAVNQVELHPLLQKKAYMAWCTSHWTAAGGGQRPLYTLSDDHMAKINGLAEAKGHVRFLGFALFDENVDQPIQETRYETFTAELSTMHPQRFKQLENKRRYYLGNQNYYSFDRRE</sequence>
<gene>
    <name evidence="1" type="ORF">AJ80_05335</name>
</gene>
<evidence type="ECO:0008006" key="3">
    <source>
        <dbReference type="Google" id="ProtNLM"/>
    </source>
</evidence>
<comment type="caution">
    <text evidence="1">The sequence shown here is derived from an EMBL/GenBank/DDBJ whole genome shotgun (WGS) entry which is preliminary data.</text>
</comment>
<protein>
    <recommendedName>
        <fullName evidence="3">NADP-dependent oxidoreductase domain-containing protein</fullName>
    </recommendedName>
</protein>
<name>A0A2B7Y4G9_POLH7</name>
<dbReference type="STRING" id="1447883.A0A2B7Y4G9"/>
<dbReference type="Proteomes" id="UP000224634">
    <property type="component" value="Unassembled WGS sequence"/>
</dbReference>
<evidence type="ECO:0000313" key="2">
    <source>
        <dbReference type="Proteomes" id="UP000224634"/>
    </source>
</evidence>
<dbReference type="SUPFAM" id="SSF51430">
    <property type="entry name" value="NAD(P)-linked oxidoreductase"/>
    <property type="match status" value="1"/>
</dbReference>
<reference evidence="1 2" key="1">
    <citation type="submission" date="2017-10" db="EMBL/GenBank/DDBJ databases">
        <title>Comparative genomics in systemic dimorphic fungi from Ajellomycetaceae.</title>
        <authorList>
            <person name="Munoz J.F."/>
            <person name="Mcewen J.G."/>
            <person name="Clay O.K."/>
            <person name="Cuomo C.A."/>
        </authorList>
    </citation>
    <scope>NUCLEOTIDE SEQUENCE [LARGE SCALE GENOMIC DNA]</scope>
    <source>
        <strain evidence="1 2">UAMH7299</strain>
    </source>
</reference>
<dbReference type="EMBL" id="PDNA01000076">
    <property type="protein sequence ID" value="PGH16120.1"/>
    <property type="molecule type" value="Genomic_DNA"/>
</dbReference>
<dbReference type="Gene3D" id="3.20.20.100">
    <property type="entry name" value="NADP-dependent oxidoreductase domain"/>
    <property type="match status" value="1"/>
</dbReference>
<dbReference type="OrthoDB" id="5772781at2759"/>
<evidence type="ECO:0000313" key="1">
    <source>
        <dbReference type="EMBL" id="PGH16120.1"/>
    </source>
</evidence>
<dbReference type="AlphaFoldDB" id="A0A2B7Y4G9"/>
<dbReference type="InterPro" id="IPR036812">
    <property type="entry name" value="NAD(P)_OxRdtase_dom_sf"/>
</dbReference>
<proteinExistence type="predicted"/>
<accession>A0A2B7Y4G9</accession>